<dbReference type="PROSITE" id="PS51007">
    <property type="entry name" value="CYTC"/>
    <property type="match status" value="2"/>
</dbReference>
<dbReference type="RefSeq" id="WP_009576268.1">
    <property type="nucleotide sequence ID" value="NZ_AEIG01000062.1"/>
</dbReference>
<dbReference type="GO" id="GO:0005506">
    <property type="term" value="F:iron ion binding"/>
    <property type="evidence" value="ECO:0007669"/>
    <property type="project" value="InterPro"/>
</dbReference>
<evidence type="ECO:0000256" key="2">
    <source>
        <dbReference type="ARBA" id="ARBA00022617"/>
    </source>
</evidence>
<dbReference type="Gene3D" id="1.10.760.10">
    <property type="entry name" value="Cytochrome c-like domain"/>
    <property type="match status" value="2"/>
</dbReference>
<name>F3L3A1_9GAMM</name>
<dbReference type="PANTHER" id="PTHR40942">
    <property type="match status" value="1"/>
</dbReference>
<evidence type="ECO:0000256" key="4">
    <source>
        <dbReference type="ARBA" id="ARBA00022982"/>
    </source>
</evidence>
<keyword evidence="2" id="KW-0349">Heme</keyword>
<dbReference type="STRING" id="2518989.IMCC3088_2093"/>
<dbReference type="eggNOG" id="COG3245">
    <property type="taxonomic scope" value="Bacteria"/>
</dbReference>
<dbReference type="InterPro" id="IPR036909">
    <property type="entry name" value="Cyt_c-like_dom_sf"/>
</dbReference>
<proteinExistence type="predicted"/>
<dbReference type="OrthoDB" id="9814708at2"/>
<keyword evidence="1" id="KW-0813">Transport</keyword>
<dbReference type="EMBL" id="AEIG01000062">
    <property type="protein sequence ID" value="EGG29173.1"/>
    <property type="molecule type" value="Genomic_DNA"/>
</dbReference>
<gene>
    <name evidence="6" type="ORF">IMCC3088_2093</name>
</gene>
<dbReference type="InterPro" id="IPR009056">
    <property type="entry name" value="Cyt_c-like_dom"/>
</dbReference>
<accession>F3L3A1</accession>
<keyword evidence="3" id="KW-0479">Metal-binding</keyword>
<dbReference type="eggNOG" id="COG2010">
    <property type="taxonomic scope" value="Bacteria"/>
</dbReference>
<evidence type="ECO:0000313" key="7">
    <source>
        <dbReference type="Proteomes" id="UP000005615"/>
    </source>
</evidence>
<evidence type="ECO:0000313" key="6">
    <source>
        <dbReference type="EMBL" id="EGG29173.1"/>
    </source>
</evidence>
<dbReference type="GO" id="GO:0020037">
    <property type="term" value="F:heme binding"/>
    <property type="evidence" value="ECO:0007669"/>
    <property type="project" value="InterPro"/>
</dbReference>
<dbReference type="InterPro" id="IPR002323">
    <property type="entry name" value="Cyt_CIE"/>
</dbReference>
<dbReference type="Pfam" id="PF00034">
    <property type="entry name" value="Cytochrom_C"/>
    <property type="match status" value="1"/>
</dbReference>
<dbReference type="Pfam" id="PF13442">
    <property type="entry name" value="Cytochrome_CBB3"/>
    <property type="match status" value="1"/>
</dbReference>
<dbReference type="Proteomes" id="UP000005615">
    <property type="component" value="Unassembled WGS sequence"/>
</dbReference>
<dbReference type="GO" id="GO:0009055">
    <property type="term" value="F:electron transfer activity"/>
    <property type="evidence" value="ECO:0007669"/>
    <property type="project" value="InterPro"/>
</dbReference>
<evidence type="ECO:0000256" key="1">
    <source>
        <dbReference type="ARBA" id="ARBA00022448"/>
    </source>
</evidence>
<dbReference type="AlphaFoldDB" id="F3L3A1"/>
<organism evidence="6 7">
    <name type="scientific">Aequoribacter fuscus</name>
    <dbReference type="NCBI Taxonomy" id="2518989"/>
    <lineage>
        <taxon>Bacteria</taxon>
        <taxon>Pseudomonadati</taxon>
        <taxon>Pseudomonadota</taxon>
        <taxon>Gammaproteobacteria</taxon>
        <taxon>Cellvibrionales</taxon>
        <taxon>Halieaceae</taxon>
        <taxon>Aequoribacter</taxon>
    </lineage>
</organism>
<dbReference type="PANTHER" id="PTHR40942:SF4">
    <property type="entry name" value="CYTOCHROME C5"/>
    <property type="match status" value="1"/>
</dbReference>
<sequence>MFKSPNQVKTSLLSSGLLAVAMTLGAGAAQAEKDSGYYGYGQVATPEQIAGWDIDVRPDGLGLPEGRGTAEEGEWIYEEKCASCHGSFGEGVDGYPSLAGGEGTLSGDGRPHKTIGSYWNYTSTVFDYINRAMPYTAPRSLAPDEVYSLTAYLLFMNYIIDDETFELNQDTLATVRLPNEPNFIPDERPDTANTRCMSDCRDPAAIEIKSQASPSLAEELAAAQGDATEAATESQPAVATVGKSVYDQSCMLCHGSGLAGAPKVGDVEGWRGRIAAGSATLYKHAIEGYQGEAGVMPAKGGFMNLTDDDVKAAVDYMVQESL</sequence>
<reference evidence="6 7" key="1">
    <citation type="journal article" date="2011" name="J. Bacteriol.">
        <title>Genome sequence of strain IMCC3088, a proteorhodopsin-containing marine bacterium belonging to the OM60/NOR5 clade.</title>
        <authorList>
            <person name="Jang Y."/>
            <person name="Oh H.M."/>
            <person name="Kang I."/>
            <person name="Lee K."/>
            <person name="Yang S.J."/>
            <person name="Cho J.C."/>
        </authorList>
    </citation>
    <scope>NUCLEOTIDE SEQUENCE [LARGE SCALE GENOMIC DNA]</scope>
    <source>
        <strain evidence="6 7">IMCC3088</strain>
    </source>
</reference>
<protein>
    <submittedName>
        <fullName evidence="6">Sulfite dehydrogenase cytochrome subunit SoxD</fullName>
    </submittedName>
</protein>
<evidence type="ECO:0000256" key="3">
    <source>
        <dbReference type="ARBA" id="ARBA00022723"/>
    </source>
</evidence>
<keyword evidence="7" id="KW-1185">Reference proteome</keyword>
<dbReference type="SUPFAM" id="SSF46626">
    <property type="entry name" value="Cytochrome c"/>
    <property type="match status" value="2"/>
</dbReference>
<dbReference type="PRINTS" id="PR00607">
    <property type="entry name" value="CYTCHROMECIE"/>
</dbReference>
<evidence type="ECO:0000256" key="5">
    <source>
        <dbReference type="ARBA" id="ARBA00023004"/>
    </source>
</evidence>
<keyword evidence="4" id="KW-0249">Electron transport</keyword>
<comment type="caution">
    <text evidence="6">The sequence shown here is derived from an EMBL/GenBank/DDBJ whole genome shotgun (WGS) entry which is preliminary data.</text>
</comment>
<keyword evidence="5" id="KW-0408">Iron</keyword>